<reference evidence="1 2" key="1">
    <citation type="submission" date="2018-08" db="EMBL/GenBank/DDBJ databases">
        <authorList>
            <person name="Khan S.A."/>
            <person name="Jeon C.O."/>
            <person name="Chun B.H."/>
            <person name="Jeong S.E."/>
        </authorList>
    </citation>
    <scope>NUCLEOTIDE SEQUENCE [LARGE SCALE GENOMIC DNA]</scope>
    <source>
        <strain evidence="1 2">S-16</strain>
    </source>
</reference>
<evidence type="ECO:0000313" key="1">
    <source>
        <dbReference type="EMBL" id="RQP25394.1"/>
    </source>
</evidence>
<organism evidence="1 2">
    <name type="scientific">Piscinibacter terrae</name>
    <dbReference type="NCBI Taxonomy" id="2496871"/>
    <lineage>
        <taxon>Bacteria</taxon>
        <taxon>Pseudomonadati</taxon>
        <taxon>Pseudomonadota</taxon>
        <taxon>Betaproteobacteria</taxon>
        <taxon>Burkholderiales</taxon>
        <taxon>Sphaerotilaceae</taxon>
        <taxon>Piscinibacter</taxon>
    </lineage>
</organism>
<protein>
    <submittedName>
        <fullName evidence="1">Uncharacterized protein</fullName>
    </submittedName>
</protein>
<proteinExistence type="predicted"/>
<accession>A0A3N7HT46</accession>
<dbReference type="EMBL" id="QUSW01000002">
    <property type="protein sequence ID" value="RQP25394.1"/>
    <property type="molecule type" value="Genomic_DNA"/>
</dbReference>
<name>A0A3N7HT46_9BURK</name>
<dbReference type="AlphaFoldDB" id="A0A3N7HT46"/>
<keyword evidence="2" id="KW-1185">Reference proteome</keyword>
<sequence length="329" mass="34821">MVTTLALADLMKVMPLVDAWACSDAECLLLVSHPADPALDERLSALVLVNRQTSEGALLGEFPGASELVLWTRFTGPQANGLHALVASPGGHLWELMPGGRVQAIRDAFGSDGPLTYGFLNCATRQSDQVYIGGMSNQLYRLPEGGLRVERADAQVLDRDMADEDSAIYGMADMDGQRLLCVGGGGKIFWMDVHGVPHGIDSGTNVMINAVAALDAQTFVACGAGGLLLQGDLSGWCQVEDSDSTGTYFSAVKTQGQRLLWIGGQRLHASMAGDTWFELKRVPDAPGVSRFARGAGSGTWALGPSSIGWTGDGERWAWLPTASVRIAAG</sequence>
<comment type="caution">
    <text evidence="1">The sequence shown here is derived from an EMBL/GenBank/DDBJ whole genome shotgun (WGS) entry which is preliminary data.</text>
</comment>
<gene>
    <name evidence="1" type="ORF">DZC73_11270</name>
</gene>
<evidence type="ECO:0000313" key="2">
    <source>
        <dbReference type="Proteomes" id="UP000267464"/>
    </source>
</evidence>
<dbReference type="Proteomes" id="UP000267464">
    <property type="component" value="Unassembled WGS sequence"/>
</dbReference>
<reference evidence="1 2" key="2">
    <citation type="submission" date="2018-12" db="EMBL/GenBank/DDBJ databases">
        <title>Rhizobacter gummiphilus sp. nov., a rubber-degrading bacterium isolated from the soil of a botanical garden in Japan.</title>
        <authorList>
            <person name="Shunsuke S.S."/>
        </authorList>
    </citation>
    <scope>NUCLEOTIDE SEQUENCE [LARGE SCALE GENOMIC DNA]</scope>
    <source>
        <strain evidence="1 2">S-16</strain>
    </source>
</reference>